<evidence type="ECO:0000313" key="1">
    <source>
        <dbReference type="EMBL" id="KAI2382648.1"/>
    </source>
</evidence>
<name>A0ACB8URT0_9EURO</name>
<accession>A0ACB8URT0</accession>
<sequence>MTELSPDENSIIERHPLNHTVHDLRCLLEEADNIYESRLISNDGSINSLDTLYQSAISKLIIALQGQDAAFNLRSRIADQKVDSDLADLYLGLRRAPFSYEHYQPLIQLVVNNAADTDIWKAVFNLIAATSSSTPPATVPPSSDATPVRFTSSSQKGAEQTRLLVEGRIFEEIQDCTFRGVGGFIAKYFEGTTWNTRVGALCERALNSSSDWAEFPNPPTQENVLEWWFRLQAEFLPEARSVYFSTRNKADLTGSEAERQVDLLLKARTAGNPNEKHDWRDIYVVGELKKSSDEIQTKGTLLQLARYVREVFIAQPTRRFVHAFAVCGAKMEAWVFDRSGPYSSGIFNIRENMKQFLHVILGYAMMSDEELGLETFMASGLDGKQAITVNATGTGKDTTIQLDRVPISSQYSIVCRGTSCFRTKNGGMAEGVAKFSWTSDKRRPEVDLLELAHQRGVQGIARVIGHRTFTSIADLREGLLFENRHNFRSSNASPALSFAQQGSRVKLFQSSSRVQSLSVSNRPSTKRRSPDPGPQIIKRSRSSNKLSRKQSENELTFTAQSVHSPSLFDRGDEPYDNRIFRCLVITPAGRPIYDFESPLELLMALRDSILAHRSLYLDGNILHRDISENNIIITDSGKAGGKSGMLIDLDLAKEFGSGRSGARHRTGTMEFMAIEVLLNVDHTYRHDLESFFYVLIWQCAYRGWKKAKQESMQPKKSLLKNWYTNDYEDIANAKRGNMEAGGFERILMKEFPPYFDCLIPLCRAIRDILFPYDKNGLVVGTPRDPKRLYDPIIKAYEDAIVSLEAERT</sequence>
<dbReference type="EMBL" id="JALBCA010000114">
    <property type="protein sequence ID" value="KAI2382648.1"/>
    <property type="molecule type" value="Genomic_DNA"/>
</dbReference>
<protein>
    <submittedName>
        <fullName evidence="1">Uncharacterized protein</fullName>
    </submittedName>
</protein>
<proteinExistence type="predicted"/>
<gene>
    <name evidence="1" type="ORF">LOY88_005835</name>
</gene>
<comment type="caution">
    <text evidence="1">The sequence shown here is derived from an EMBL/GenBank/DDBJ whole genome shotgun (WGS) entry which is preliminary data.</text>
</comment>
<reference evidence="1" key="1">
    <citation type="journal article" date="2022" name="bioRxiv">
        <title>Population genetic analysis of Ophidiomyces ophidiicola, the causative agent of snake fungal disease, indicates recent introductions to the USA.</title>
        <authorList>
            <person name="Ladner J.T."/>
            <person name="Palmer J.M."/>
            <person name="Ettinger C.L."/>
            <person name="Stajich J.E."/>
            <person name="Farrell T.M."/>
            <person name="Glorioso B.M."/>
            <person name="Lawson B."/>
            <person name="Price S.J."/>
            <person name="Stengle A.G."/>
            <person name="Grear D.A."/>
            <person name="Lorch J.M."/>
        </authorList>
    </citation>
    <scope>NUCLEOTIDE SEQUENCE</scope>
    <source>
        <strain evidence="1">NWHC 24266-5</strain>
    </source>
</reference>
<organism evidence="1">
    <name type="scientific">Ophidiomyces ophidiicola</name>
    <dbReference type="NCBI Taxonomy" id="1387563"/>
    <lineage>
        <taxon>Eukaryota</taxon>
        <taxon>Fungi</taxon>
        <taxon>Dikarya</taxon>
        <taxon>Ascomycota</taxon>
        <taxon>Pezizomycotina</taxon>
        <taxon>Eurotiomycetes</taxon>
        <taxon>Eurotiomycetidae</taxon>
        <taxon>Onygenales</taxon>
        <taxon>Onygenaceae</taxon>
        <taxon>Ophidiomyces</taxon>
    </lineage>
</organism>